<gene>
    <name evidence="1" type="ORF">NEOLEDRAFT_1079870</name>
</gene>
<proteinExistence type="predicted"/>
<accession>A0A165MN46</accession>
<dbReference type="STRING" id="1314782.A0A165MN46"/>
<name>A0A165MN46_9AGAM</name>
<dbReference type="InParanoid" id="A0A165MN46"/>
<dbReference type="AlphaFoldDB" id="A0A165MN46"/>
<protein>
    <submittedName>
        <fullName evidence="1">Uncharacterized protein</fullName>
    </submittedName>
</protein>
<dbReference type="Proteomes" id="UP000076761">
    <property type="component" value="Unassembled WGS sequence"/>
</dbReference>
<evidence type="ECO:0000313" key="1">
    <source>
        <dbReference type="EMBL" id="KZT18556.1"/>
    </source>
</evidence>
<keyword evidence="2" id="KW-1185">Reference proteome</keyword>
<feature type="non-terminal residue" evidence="1">
    <location>
        <position position="186"/>
    </location>
</feature>
<dbReference type="EMBL" id="KV425673">
    <property type="protein sequence ID" value="KZT18556.1"/>
    <property type="molecule type" value="Genomic_DNA"/>
</dbReference>
<sequence>MSSDRPSDTLPSSVPKLDPSGVNFAIFSERFETAVRAKRLWGHFSGSTTRPQPLSTVATQEEEDKITKWDDNEATAMYLLSQKLPDSAFLKYRNRRTVADRWTAIRDEFTHKGLHMQADIRRRFMASKCPPKGNVREFLEGLLTKKEELASIGVDISDKDLRVTIVACLPEALSRFAAQTLASIEL</sequence>
<dbReference type="OrthoDB" id="3263038at2759"/>
<reference evidence="1 2" key="1">
    <citation type="journal article" date="2016" name="Mol. Biol. Evol.">
        <title>Comparative Genomics of Early-Diverging Mushroom-Forming Fungi Provides Insights into the Origins of Lignocellulose Decay Capabilities.</title>
        <authorList>
            <person name="Nagy L.G."/>
            <person name="Riley R."/>
            <person name="Tritt A."/>
            <person name="Adam C."/>
            <person name="Daum C."/>
            <person name="Floudas D."/>
            <person name="Sun H."/>
            <person name="Yadav J.S."/>
            <person name="Pangilinan J."/>
            <person name="Larsson K.H."/>
            <person name="Matsuura K."/>
            <person name="Barry K."/>
            <person name="Labutti K."/>
            <person name="Kuo R."/>
            <person name="Ohm R.A."/>
            <person name="Bhattacharya S.S."/>
            <person name="Shirouzu T."/>
            <person name="Yoshinaga Y."/>
            <person name="Martin F.M."/>
            <person name="Grigoriev I.V."/>
            <person name="Hibbett D.S."/>
        </authorList>
    </citation>
    <scope>NUCLEOTIDE SEQUENCE [LARGE SCALE GENOMIC DNA]</scope>
    <source>
        <strain evidence="1 2">HHB14362 ss-1</strain>
    </source>
</reference>
<organism evidence="1 2">
    <name type="scientific">Neolentinus lepideus HHB14362 ss-1</name>
    <dbReference type="NCBI Taxonomy" id="1314782"/>
    <lineage>
        <taxon>Eukaryota</taxon>
        <taxon>Fungi</taxon>
        <taxon>Dikarya</taxon>
        <taxon>Basidiomycota</taxon>
        <taxon>Agaricomycotina</taxon>
        <taxon>Agaricomycetes</taxon>
        <taxon>Gloeophyllales</taxon>
        <taxon>Gloeophyllaceae</taxon>
        <taxon>Neolentinus</taxon>
    </lineage>
</organism>
<dbReference type="Pfam" id="PF14223">
    <property type="entry name" value="Retrotran_gag_2"/>
    <property type="match status" value="1"/>
</dbReference>
<evidence type="ECO:0000313" key="2">
    <source>
        <dbReference type="Proteomes" id="UP000076761"/>
    </source>
</evidence>